<accession>A0A414P0R3</accession>
<gene>
    <name evidence="3" type="ORF">DW672_13575</name>
</gene>
<evidence type="ECO:0000259" key="2">
    <source>
        <dbReference type="Pfam" id="PF18476"/>
    </source>
</evidence>
<protein>
    <recommendedName>
        <fullName evidence="2">PIN like domain-containing protein</fullName>
    </recommendedName>
</protein>
<organism evidence="3 4">
    <name type="scientific">[Ruminococcus] lactaris</name>
    <dbReference type="NCBI Taxonomy" id="46228"/>
    <lineage>
        <taxon>Bacteria</taxon>
        <taxon>Bacillati</taxon>
        <taxon>Bacillota</taxon>
        <taxon>Clostridia</taxon>
        <taxon>Lachnospirales</taxon>
        <taxon>Lachnospiraceae</taxon>
        <taxon>Mediterraneibacter</taxon>
    </lineage>
</organism>
<keyword evidence="1" id="KW-0472">Membrane</keyword>
<dbReference type="InterPro" id="IPR041578">
    <property type="entry name" value="PIN_8"/>
</dbReference>
<reference evidence="3 4" key="1">
    <citation type="submission" date="2018-08" db="EMBL/GenBank/DDBJ databases">
        <title>A genome reference for cultivated species of the human gut microbiota.</title>
        <authorList>
            <person name="Zou Y."/>
            <person name="Xue W."/>
            <person name="Luo G."/>
        </authorList>
    </citation>
    <scope>NUCLEOTIDE SEQUENCE [LARGE SCALE GENOMIC DNA]</scope>
    <source>
        <strain evidence="3 4">AM25-1LB</strain>
    </source>
</reference>
<feature type="transmembrane region" description="Helical" evidence="1">
    <location>
        <begin position="202"/>
        <end position="222"/>
    </location>
</feature>
<dbReference type="AlphaFoldDB" id="A0A414P0R3"/>
<name>A0A414P0R3_9FIRM</name>
<comment type="caution">
    <text evidence="3">The sequence shown here is derived from an EMBL/GenBank/DDBJ whole genome shotgun (WGS) entry which is preliminary data.</text>
</comment>
<dbReference type="EMBL" id="QRHG01000064">
    <property type="protein sequence ID" value="RHF55332.1"/>
    <property type="molecule type" value="Genomic_DNA"/>
</dbReference>
<feature type="domain" description="PIN like" evidence="2">
    <location>
        <begin position="2"/>
        <end position="154"/>
    </location>
</feature>
<keyword evidence="1" id="KW-1133">Transmembrane helix</keyword>
<dbReference type="Pfam" id="PF18476">
    <property type="entry name" value="PIN_8"/>
    <property type="match status" value="1"/>
</dbReference>
<keyword evidence="1" id="KW-0812">Transmembrane</keyword>
<evidence type="ECO:0000313" key="3">
    <source>
        <dbReference type="EMBL" id="RHF55332.1"/>
    </source>
</evidence>
<feature type="transmembrane region" description="Helical" evidence="1">
    <location>
        <begin position="175"/>
        <end position="196"/>
    </location>
</feature>
<sequence>MIENHKKKVLNAIAVLEKRNFPEIDELLNSVGACYDKATSLLDDYFDEHSVLTLINDTWNSDLPEDFLDELQNNQQVMAPLELSEIYGICDDGEKRYKKENPPGYKDAKEKDGIRKYSDLIWWKEVIQYARKSRKNIVLVTDDVKEDWWKIDKKFVKYGSEVNWLRKLLSKLGKYAAGVWIYYTIVYSMYIIQILSSLGGTIKSWVLLYLIGVAISFAGAWLHQKIARSNVNIEERYEKGN</sequence>
<evidence type="ECO:0000256" key="1">
    <source>
        <dbReference type="SAM" id="Phobius"/>
    </source>
</evidence>
<dbReference type="Proteomes" id="UP000284902">
    <property type="component" value="Unassembled WGS sequence"/>
</dbReference>
<proteinExistence type="predicted"/>
<evidence type="ECO:0000313" key="4">
    <source>
        <dbReference type="Proteomes" id="UP000284902"/>
    </source>
</evidence>